<sequence>MKQFKRSFFNVGGNNVEASGNASRQPQQAELVVGHDGSGGLGVGVVIGLSIADGAGGVGDAGIGVGSQCSSHMPVSETKNADEREMGDGIPT</sequence>
<name>A0ABQ5F1A8_9ASTR</name>
<reference evidence="2" key="1">
    <citation type="journal article" date="2022" name="Int. J. Mol. Sci.">
        <title>Draft Genome of Tanacetum Coccineum: Genomic Comparison of Closely Related Tanacetum-Family Plants.</title>
        <authorList>
            <person name="Yamashiro T."/>
            <person name="Shiraishi A."/>
            <person name="Nakayama K."/>
            <person name="Satake H."/>
        </authorList>
    </citation>
    <scope>NUCLEOTIDE SEQUENCE</scope>
</reference>
<organism evidence="2 3">
    <name type="scientific">Tanacetum coccineum</name>
    <dbReference type="NCBI Taxonomy" id="301880"/>
    <lineage>
        <taxon>Eukaryota</taxon>
        <taxon>Viridiplantae</taxon>
        <taxon>Streptophyta</taxon>
        <taxon>Embryophyta</taxon>
        <taxon>Tracheophyta</taxon>
        <taxon>Spermatophyta</taxon>
        <taxon>Magnoliopsida</taxon>
        <taxon>eudicotyledons</taxon>
        <taxon>Gunneridae</taxon>
        <taxon>Pentapetalae</taxon>
        <taxon>asterids</taxon>
        <taxon>campanulids</taxon>
        <taxon>Asterales</taxon>
        <taxon>Asteraceae</taxon>
        <taxon>Asteroideae</taxon>
        <taxon>Anthemideae</taxon>
        <taxon>Anthemidinae</taxon>
        <taxon>Tanacetum</taxon>
    </lineage>
</organism>
<feature type="compositionally biased region" description="Basic and acidic residues" evidence="1">
    <location>
        <begin position="79"/>
        <end position="92"/>
    </location>
</feature>
<evidence type="ECO:0000256" key="1">
    <source>
        <dbReference type="SAM" id="MobiDB-lite"/>
    </source>
</evidence>
<keyword evidence="3" id="KW-1185">Reference proteome</keyword>
<comment type="caution">
    <text evidence="2">The sequence shown here is derived from an EMBL/GenBank/DDBJ whole genome shotgun (WGS) entry which is preliminary data.</text>
</comment>
<proteinExistence type="predicted"/>
<gene>
    <name evidence="2" type="ORF">Tco_0992079</name>
</gene>
<reference evidence="2" key="2">
    <citation type="submission" date="2022-01" db="EMBL/GenBank/DDBJ databases">
        <authorList>
            <person name="Yamashiro T."/>
            <person name="Shiraishi A."/>
            <person name="Satake H."/>
            <person name="Nakayama K."/>
        </authorList>
    </citation>
    <scope>NUCLEOTIDE SEQUENCE</scope>
</reference>
<dbReference type="EMBL" id="BQNB010016897">
    <property type="protein sequence ID" value="GJT57025.1"/>
    <property type="molecule type" value="Genomic_DNA"/>
</dbReference>
<feature type="region of interest" description="Disordered" evidence="1">
    <location>
        <begin position="68"/>
        <end position="92"/>
    </location>
</feature>
<protein>
    <submittedName>
        <fullName evidence="2">Uncharacterized protein</fullName>
    </submittedName>
</protein>
<dbReference type="Proteomes" id="UP001151760">
    <property type="component" value="Unassembled WGS sequence"/>
</dbReference>
<evidence type="ECO:0000313" key="3">
    <source>
        <dbReference type="Proteomes" id="UP001151760"/>
    </source>
</evidence>
<evidence type="ECO:0000313" key="2">
    <source>
        <dbReference type="EMBL" id="GJT57025.1"/>
    </source>
</evidence>
<accession>A0ABQ5F1A8</accession>